<evidence type="ECO:0000313" key="2">
    <source>
        <dbReference type="Proteomes" id="UP000827872"/>
    </source>
</evidence>
<dbReference type="Proteomes" id="UP000827872">
    <property type="component" value="Linkage Group LG15"/>
</dbReference>
<gene>
    <name evidence="1" type="ORF">K3G42_013770</name>
</gene>
<evidence type="ECO:0000313" key="1">
    <source>
        <dbReference type="EMBL" id="KAH7997166.1"/>
    </source>
</evidence>
<keyword evidence="2" id="KW-1185">Reference proteome</keyword>
<proteinExistence type="predicted"/>
<sequence>MTVPKLVMSLVSYGPTSGKTETLSGHSTYQMAPSEAQQHKGIIHLILHFRWTWIGLIIVDDERGERFQQAMLPLFSENGICSAFIYTQPQINFIEGYWDLMLKGWKDYDNVMRSKANAVVLFGDTATISFMRAGVELAKVGYTTAAFTGKVYIMTIQMDFTSYHYQRDWDKQILHGAISFTGHTNEPPGFQRFLRSRKPFMTPEDGYIRDFWEQAFLCHFSDSLEKMDFNEHCTGEEKLESLPGDVFEINMTGTSYSIYNAVYAVSYALHVLHLSLCGHRRTVKRKECNLFHQPWQLHHFLKSVSFNNSAGDTISFDANGQVAAGFDIVNWIAFPSESYYNVKIGEFHPEAPADQMLTINDDAITWNSHFNQEIMGPMAADCGKSWSRLSGEGS</sequence>
<name>A0ACB8EWK4_9SAUR</name>
<organism evidence="1 2">
    <name type="scientific">Sphaerodactylus townsendi</name>
    <dbReference type="NCBI Taxonomy" id="933632"/>
    <lineage>
        <taxon>Eukaryota</taxon>
        <taxon>Metazoa</taxon>
        <taxon>Chordata</taxon>
        <taxon>Craniata</taxon>
        <taxon>Vertebrata</taxon>
        <taxon>Euteleostomi</taxon>
        <taxon>Lepidosauria</taxon>
        <taxon>Squamata</taxon>
        <taxon>Bifurcata</taxon>
        <taxon>Gekkota</taxon>
        <taxon>Sphaerodactylidae</taxon>
        <taxon>Sphaerodactylus</taxon>
    </lineage>
</organism>
<protein>
    <submittedName>
        <fullName evidence="1">Uncharacterized protein</fullName>
    </submittedName>
</protein>
<dbReference type="EMBL" id="CM037628">
    <property type="protein sequence ID" value="KAH7997166.1"/>
    <property type="molecule type" value="Genomic_DNA"/>
</dbReference>
<accession>A0ACB8EWK4</accession>
<reference evidence="1" key="1">
    <citation type="submission" date="2021-08" db="EMBL/GenBank/DDBJ databases">
        <title>The first chromosome-level gecko genome reveals the dynamic sex chromosomes of Neotropical dwarf geckos (Sphaerodactylidae: Sphaerodactylus).</title>
        <authorList>
            <person name="Pinto B.J."/>
            <person name="Keating S.E."/>
            <person name="Gamble T."/>
        </authorList>
    </citation>
    <scope>NUCLEOTIDE SEQUENCE</scope>
    <source>
        <strain evidence="1">TG3544</strain>
    </source>
</reference>
<comment type="caution">
    <text evidence="1">The sequence shown here is derived from an EMBL/GenBank/DDBJ whole genome shotgun (WGS) entry which is preliminary data.</text>
</comment>